<dbReference type="AlphaFoldDB" id="A0A6H0XVE2"/>
<sequence length="600" mass="65558">MAATTERSASPAPGFGLPRLIPSLPMGMLNSINPFAAADTPKQETKETTATTSTAAADNSFFKRPIFGAILSRPAATTADGRPTHERSESTVMFAEPLVTDSDDASREGSVSNEARRQKRCRNKPKTSFSICHPPPASLTRHKLHRRPRSLLQLHKLSSNARPVPAYEVIPSANFSARLTKSIIKTYKTKHGLCYNDMVVLRAEKYYTEDHEEEQASQDIVALICRGRNNEAAACGKAKISMSNGEDWEASAHSSGGYEFFTTDDHGLGITVRWVPKKSKDGKSKRRFNFSIIAAGTRRHPVIATLCETELDVFDTYKVPDPAVSTPLSTPVQSDNFLTQAMEDEDAPVNDECITDERLRSIIAVTSIYVAFKEGWSPYFKDDEKDAAKAAASPQKELLATPVNTPPGSPLQKGLDKRGSIRSVGSGLLRRSSLLSRTERNSTVSVDSIPSTDASAPAAKTGRARSDSASTVLVHRATSNRRRNNQGATWRPDLLNVQNSVPETSREDLTRSSRSPRLSTIASTPSPSSPVVATPRTSRKASIPKFEDTDDEGVSPTRQDEDKRESSATSDVASEARTSRPSKKPAPARKSRWRKLFCIS</sequence>
<reference evidence="2 3" key="1">
    <citation type="journal article" date="2016" name="Sci. Rep.">
        <title>Peltaster fructicola genome reveals evolution from an invasive phytopathogen to an ectophytic parasite.</title>
        <authorList>
            <person name="Xu C."/>
            <person name="Chen H."/>
            <person name="Gleason M.L."/>
            <person name="Xu J.R."/>
            <person name="Liu H."/>
            <person name="Zhang R."/>
            <person name="Sun G."/>
        </authorList>
    </citation>
    <scope>NUCLEOTIDE SEQUENCE [LARGE SCALE GENOMIC DNA]</scope>
    <source>
        <strain evidence="2 3">LNHT1506</strain>
    </source>
</reference>
<feature type="region of interest" description="Disordered" evidence="1">
    <location>
        <begin position="387"/>
        <end position="600"/>
    </location>
</feature>
<name>A0A6H0XVE2_9PEZI</name>
<feature type="region of interest" description="Disordered" evidence="1">
    <location>
        <begin position="38"/>
        <end position="57"/>
    </location>
</feature>
<dbReference type="EMBL" id="CP051141">
    <property type="protein sequence ID" value="QIW98712.1"/>
    <property type="molecule type" value="Genomic_DNA"/>
</dbReference>
<evidence type="ECO:0000313" key="3">
    <source>
        <dbReference type="Proteomes" id="UP000503462"/>
    </source>
</evidence>
<protein>
    <submittedName>
        <fullName evidence="2">Uncharacterized protein</fullName>
    </submittedName>
</protein>
<evidence type="ECO:0000313" key="2">
    <source>
        <dbReference type="EMBL" id="QIW98712.1"/>
    </source>
</evidence>
<organism evidence="2 3">
    <name type="scientific">Peltaster fructicola</name>
    <dbReference type="NCBI Taxonomy" id="286661"/>
    <lineage>
        <taxon>Eukaryota</taxon>
        <taxon>Fungi</taxon>
        <taxon>Dikarya</taxon>
        <taxon>Ascomycota</taxon>
        <taxon>Pezizomycotina</taxon>
        <taxon>Dothideomycetes</taxon>
        <taxon>Dothideomycetes incertae sedis</taxon>
        <taxon>Peltaster</taxon>
    </lineage>
</organism>
<feature type="compositionally biased region" description="Polar residues" evidence="1">
    <location>
        <begin position="441"/>
        <end position="454"/>
    </location>
</feature>
<proteinExistence type="predicted"/>
<accession>A0A6H0XVE2</accession>
<dbReference type="OrthoDB" id="5404323at2759"/>
<gene>
    <name evidence="2" type="ORF">AMS68_004230</name>
</gene>
<keyword evidence="3" id="KW-1185">Reference proteome</keyword>
<feature type="compositionally biased region" description="Low complexity" evidence="1">
    <location>
        <begin position="421"/>
        <end position="436"/>
    </location>
</feature>
<feature type="compositionally biased region" description="Low complexity" evidence="1">
    <location>
        <begin position="48"/>
        <end position="57"/>
    </location>
</feature>
<dbReference type="Proteomes" id="UP000503462">
    <property type="component" value="Chromosome 3"/>
</dbReference>
<feature type="compositionally biased region" description="Basic residues" evidence="1">
    <location>
        <begin position="580"/>
        <end position="600"/>
    </location>
</feature>
<evidence type="ECO:0000256" key="1">
    <source>
        <dbReference type="SAM" id="MobiDB-lite"/>
    </source>
</evidence>
<feature type="region of interest" description="Disordered" evidence="1">
    <location>
        <begin position="99"/>
        <end position="140"/>
    </location>
</feature>
<feature type="compositionally biased region" description="Low complexity" evidence="1">
    <location>
        <begin position="512"/>
        <end position="536"/>
    </location>
</feature>